<evidence type="ECO:0000313" key="5">
    <source>
        <dbReference type="Proteomes" id="UP001589773"/>
    </source>
</evidence>
<dbReference type="PANTHER" id="PTHR43689:SF8">
    <property type="entry name" value="ALPHA_BETA-HYDROLASES SUPERFAMILY PROTEIN"/>
    <property type="match status" value="1"/>
</dbReference>
<dbReference type="GO" id="GO:0016787">
    <property type="term" value="F:hydrolase activity"/>
    <property type="evidence" value="ECO:0007669"/>
    <property type="project" value="UniProtKB-KW"/>
</dbReference>
<dbReference type="RefSeq" id="WP_379678798.1">
    <property type="nucleotide sequence ID" value="NZ_JBHLWP010000009.1"/>
</dbReference>
<sequence length="354" mass="38537">MTTSYRSSTSTTTRTGGTRRSGALSAGAVLAGIGLAASFFYVRAKTRQAERDNPPQGRFVEVDGVRLHYLERGSGPALVLLHGNGVYAEDFATSGLLERAAEHYRVIAFDRPGFGYSERPRTTVWTPDKQAALLHGALQQLGVESAIVVGHSWGTMVALAMGLQAPEFVRGLVLLSGYYYPSVRLEVPVLAQPAVPIVGDLMRYTVSPLLTRLLWPKLTKRMFAPMPVAERFKRFPVWMALRPKQLRASAAETALMVPAAMSLAKRYTELKVPAVVVAGTRDKIIDCGHNSERLSERLADSQLLLEPGVGHMTHYAHPEKVMAAIDEIAAHVGEPVHMRTPEAEALARASESGV</sequence>
<comment type="caution">
    <text evidence="4">The sequence shown here is derived from an EMBL/GenBank/DDBJ whole genome shotgun (WGS) entry which is preliminary data.</text>
</comment>
<dbReference type="EMBL" id="JBHLWP010000009">
    <property type="protein sequence ID" value="MFC0252044.1"/>
    <property type="molecule type" value="Genomic_DNA"/>
</dbReference>
<dbReference type="InterPro" id="IPR000639">
    <property type="entry name" value="Epox_hydrolase-like"/>
</dbReference>
<feature type="transmembrane region" description="Helical" evidence="2">
    <location>
        <begin position="21"/>
        <end position="42"/>
    </location>
</feature>
<keyword evidence="2" id="KW-0812">Transmembrane</keyword>
<proteinExistence type="predicted"/>
<evidence type="ECO:0000256" key="1">
    <source>
        <dbReference type="SAM" id="MobiDB-lite"/>
    </source>
</evidence>
<dbReference type="InterPro" id="IPR000073">
    <property type="entry name" value="AB_hydrolase_1"/>
</dbReference>
<dbReference type="PRINTS" id="PR00412">
    <property type="entry name" value="EPOXHYDRLASE"/>
</dbReference>
<accession>A0ABV6FFC6</accession>
<evidence type="ECO:0000259" key="3">
    <source>
        <dbReference type="Pfam" id="PF00561"/>
    </source>
</evidence>
<gene>
    <name evidence="4" type="ORF">ACFFJK_09105</name>
</gene>
<protein>
    <submittedName>
        <fullName evidence="4">Alpha/beta fold hydrolase</fullName>
    </submittedName>
</protein>
<feature type="region of interest" description="Disordered" evidence="1">
    <location>
        <begin position="1"/>
        <end position="20"/>
    </location>
</feature>
<dbReference type="SUPFAM" id="SSF53474">
    <property type="entry name" value="alpha/beta-Hydrolases"/>
    <property type="match status" value="1"/>
</dbReference>
<keyword evidence="2" id="KW-0472">Membrane</keyword>
<evidence type="ECO:0000313" key="4">
    <source>
        <dbReference type="EMBL" id="MFC0252044.1"/>
    </source>
</evidence>
<keyword evidence="5" id="KW-1185">Reference proteome</keyword>
<dbReference type="InterPro" id="IPR029058">
    <property type="entry name" value="AB_hydrolase_fold"/>
</dbReference>
<dbReference type="Proteomes" id="UP001589773">
    <property type="component" value="Unassembled WGS sequence"/>
</dbReference>
<keyword evidence="4" id="KW-0378">Hydrolase</keyword>
<name>A0ABV6FFC6_9BURK</name>
<keyword evidence="2" id="KW-1133">Transmembrane helix</keyword>
<feature type="domain" description="AB hydrolase-1" evidence="3">
    <location>
        <begin position="76"/>
        <end position="318"/>
    </location>
</feature>
<dbReference type="PRINTS" id="PR00111">
    <property type="entry name" value="ABHYDROLASE"/>
</dbReference>
<dbReference type="Gene3D" id="3.40.50.1820">
    <property type="entry name" value="alpha/beta hydrolase"/>
    <property type="match status" value="1"/>
</dbReference>
<dbReference type="Pfam" id="PF00561">
    <property type="entry name" value="Abhydrolase_1"/>
    <property type="match status" value="1"/>
</dbReference>
<evidence type="ECO:0000256" key="2">
    <source>
        <dbReference type="SAM" id="Phobius"/>
    </source>
</evidence>
<organism evidence="4 5">
    <name type="scientific">Massilia consociata</name>
    <dbReference type="NCBI Taxonomy" id="760117"/>
    <lineage>
        <taxon>Bacteria</taxon>
        <taxon>Pseudomonadati</taxon>
        <taxon>Pseudomonadota</taxon>
        <taxon>Betaproteobacteria</taxon>
        <taxon>Burkholderiales</taxon>
        <taxon>Oxalobacteraceae</taxon>
        <taxon>Telluria group</taxon>
        <taxon>Massilia</taxon>
    </lineage>
</organism>
<dbReference type="PANTHER" id="PTHR43689">
    <property type="entry name" value="HYDROLASE"/>
    <property type="match status" value="1"/>
</dbReference>
<reference evidence="4 5" key="1">
    <citation type="submission" date="2024-09" db="EMBL/GenBank/DDBJ databases">
        <authorList>
            <person name="Sun Q."/>
            <person name="Mori K."/>
        </authorList>
    </citation>
    <scope>NUCLEOTIDE SEQUENCE [LARGE SCALE GENOMIC DNA]</scope>
    <source>
        <strain evidence="4 5">CCM 7792</strain>
    </source>
</reference>